<dbReference type="PANTHER" id="PTHR35501:SF3">
    <property type="entry name" value="PROTEIN YY1"/>
    <property type="match status" value="1"/>
</dbReference>
<dbReference type="PANTHER" id="PTHR35501">
    <property type="entry name" value="PROTEIN YY1"/>
    <property type="match status" value="1"/>
</dbReference>
<dbReference type="InterPro" id="IPR016140">
    <property type="entry name" value="Bifunc_inhib/LTP/seed_store"/>
</dbReference>
<comment type="similarity">
    <text evidence="3">Belongs to the A9/FIL1 family.</text>
</comment>
<evidence type="ECO:0000256" key="1">
    <source>
        <dbReference type="ARBA" id="ARBA00004613"/>
    </source>
</evidence>
<dbReference type="AlphaFoldDB" id="A0A1U8AKX7"/>
<evidence type="ECO:0000256" key="3">
    <source>
        <dbReference type="ARBA" id="ARBA00038300"/>
    </source>
</evidence>
<accession>A0A1U8AKX7</accession>
<dbReference type="RefSeq" id="XP_010263270.1">
    <property type="nucleotide sequence ID" value="XM_010264968.1"/>
</dbReference>
<keyword evidence="4" id="KW-1185">Reference proteome</keyword>
<dbReference type="SUPFAM" id="SSF47699">
    <property type="entry name" value="Bifunctional inhibitor/lipid-transfer protein/seed storage 2S albumin"/>
    <property type="match status" value="1"/>
</dbReference>
<dbReference type="KEGG" id="nnu:104601583"/>
<name>A0A1U8AKX7_NELNU</name>
<dbReference type="Proteomes" id="UP000189703">
    <property type="component" value="Unplaced"/>
</dbReference>
<gene>
    <name evidence="5" type="primary">LOC104601583</name>
</gene>
<evidence type="ECO:0000313" key="4">
    <source>
        <dbReference type="Proteomes" id="UP000189703"/>
    </source>
</evidence>
<dbReference type="Pfam" id="PF14368">
    <property type="entry name" value="LTP_2"/>
    <property type="match status" value="1"/>
</dbReference>
<dbReference type="OMA" id="QSVDHDC"/>
<dbReference type="OrthoDB" id="1873458at2759"/>
<comment type="subcellular location">
    <subcellularLocation>
        <location evidence="1">Secreted</location>
    </subcellularLocation>
</comment>
<evidence type="ECO:0000256" key="2">
    <source>
        <dbReference type="ARBA" id="ARBA00022525"/>
    </source>
</evidence>
<protein>
    <submittedName>
        <fullName evidence="5">Stamen-specific protein FIL1-like</fullName>
    </submittedName>
</protein>
<reference evidence="5" key="1">
    <citation type="submission" date="2025-08" db="UniProtKB">
        <authorList>
            <consortium name="RefSeq"/>
        </authorList>
    </citation>
    <scope>IDENTIFICATION</scope>
</reference>
<proteinExistence type="inferred from homology"/>
<dbReference type="STRING" id="4432.A0A1U8AKX7"/>
<dbReference type="InterPro" id="IPR036312">
    <property type="entry name" value="Bifun_inhib/LTP/seed_sf"/>
</dbReference>
<dbReference type="eggNOG" id="ENOG502S7SH">
    <property type="taxonomic scope" value="Eukaryota"/>
</dbReference>
<sequence>MAAKKSLVSLGSRTALMLLLIAVACQTQMARSQNCANELTNLTACAPFVLPGVSTQPNAECCNALHGVDQTCLCSTLQIVARMPTQCRLPPMACPTA</sequence>
<keyword evidence="2" id="KW-0964">Secreted</keyword>
<dbReference type="GeneID" id="104601583"/>
<dbReference type="GO" id="GO:0005576">
    <property type="term" value="C:extracellular region"/>
    <property type="evidence" value="ECO:0007669"/>
    <property type="project" value="UniProtKB-SubCell"/>
</dbReference>
<dbReference type="SMART" id="SM00499">
    <property type="entry name" value="AAI"/>
    <property type="match status" value="1"/>
</dbReference>
<dbReference type="PROSITE" id="PS51257">
    <property type="entry name" value="PROKAR_LIPOPROTEIN"/>
    <property type="match status" value="1"/>
</dbReference>
<dbReference type="Gene3D" id="1.10.110.10">
    <property type="entry name" value="Plant lipid-transfer and hydrophobic proteins"/>
    <property type="match status" value="1"/>
</dbReference>
<organism evidence="4 5">
    <name type="scientific">Nelumbo nucifera</name>
    <name type="common">Sacred lotus</name>
    <dbReference type="NCBI Taxonomy" id="4432"/>
    <lineage>
        <taxon>Eukaryota</taxon>
        <taxon>Viridiplantae</taxon>
        <taxon>Streptophyta</taxon>
        <taxon>Embryophyta</taxon>
        <taxon>Tracheophyta</taxon>
        <taxon>Spermatophyta</taxon>
        <taxon>Magnoliopsida</taxon>
        <taxon>Proteales</taxon>
        <taxon>Nelumbonaceae</taxon>
        <taxon>Nelumbo</taxon>
    </lineage>
</organism>
<evidence type="ECO:0000313" key="5">
    <source>
        <dbReference type="RefSeq" id="XP_010263270.1"/>
    </source>
</evidence>